<evidence type="ECO:0000313" key="2">
    <source>
        <dbReference type="EMBL" id="QDQ14423.1"/>
    </source>
</evidence>
<name>A0A516RFJ7_STRST</name>
<dbReference type="Proteomes" id="UP000316806">
    <property type="component" value="Chromosome"/>
</dbReference>
<dbReference type="EMBL" id="CP040916">
    <property type="protein sequence ID" value="QDQ14423.1"/>
    <property type="molecule type" value="Genomic_DNA"/>
</dbReference>
<reference evidence="2 3" key="1">
    <citation type="journal article" date="2019" name="J. Ind. Microbiol. Biotechnol.">
        <title>The complete genomic sequence of Streptomyces spectabilis NRRL-2792 and identification of secondary metabolite biosynthetic gene clusters.</title>
        <authorList>
            <person name="Sinha A."/>
            <person name="Phillips-Salemka S."/>
            <person name="Niraula T.A."/>
            <person name="Short K.A."/>
            <person name="Niraula N.P."/>
        </authorList>
    </citation>
    <scope>NUCLEOTIDE SEQUENCE [LARGE SCALE GENOMIC DNA]</scope>
    <source>
        <strain evidence="2 3">NRRL 2792</strain>
    </source>
</reference>
<sequence length="664" mass="73219">MTAEPLLNYPDPLMPDVVERLVEAALATDGINAPREALAAAFAYTAEPVDDLLLTEHGRDQINPALLRTVRVGGEELLELTMRLFGCFGSTWERNERNGTRWASPADPASATAEWTLPPVEVWRGPDGEQTAALSVTLKSAERVTRVIDRASELLVEGSGHRGYDLVSDLVLNGQDKPCLMVAQVYRTPEGDFWAWPTVKGNNRTKCRHQILGTHQLTLLRAPDTTAALRQWTTKRNEELELADSDDHSARLALQLAVVEARLVVGCVKPKLLYQTVQAGNRRDHIHANLEFSANDQDRAIGRRVLEKYRAASLIDDTLFGVLAGDLPVTELHGCRPDAGICEQRDLRCMLLLSQFFPVTGDRRRRVIRRAMAEPELLDARHTAERLRAYSALCSASWPVAWNPRVDDYTVQVINARAGVTPSDTSAVQLLAVADKDDDAFAELIRYRAPQWLAAYKLADPDRGSMGAQANRGADAEPESSIRARRSIYDVLKAMNGQRAQAVGLLREIAKAMEEGRAPRRVNTSGVPDPAGKLADQAWFDGAFPKNTGSRLPKAPNAAPTSAPTVDRQVQQPLFRALPPPSDRELADRKKASVRGLLEQIESFAKDLVRRVDDARSHAVAAGMSPAWEANESERLNVQAGNIIENLKHAVEGTRPPEGRRHLD</sequence>
<feature type="region of interest" description="Disordered" evidence="1">
    <location>
        <begin position="546"/>
        <end position="567"/>
    </location>
</feature>
<organism evidence="2 3">
    <name type="scientific">Streptomyces spectabilis</name>
    <dbReference type="NCBI Taxonomy" id="68270"/>
    <lineage>
        <taxon>Bacteria</taxon>
        <taxon>Bacillati</taxon>
        <taxon>Actinomycetota</taxon>
        <taxon>Actinomycetes</taxon>
        <taxon>Kitasatosporales</taxon>
        <taxon>Streptomycetaceae</taxon>
        <taxon>Streptomyces</taxon>
    </lineage>
</organism>
<dbReference type="RefSeq" id="WP_144321635.1">
    <property type="nucleotide sequence ID" value="NZ_CP040916.1"/>
</dbReference>
<accession>A0A516RFJ7</accession>
<proteinExistence type="predicted"/>
<protein>
    <submittedName>
        <fullName evidence="2">Uncharacterized protein</fullName>
    </submittedName>
</protein>
<evidence type="ECO:0000256" key="1">
    <source>
        <dbReference type="SAM" id="MobiDB-lite"/>
    </source>
</evidence>
<evidence type="ECO:0000313" key="3">
    <source>
        <dbReference type="Proteomes" id="UP000316806"/>
    </source>
</evidence>
<gene>
    <name evidence="2" type="ORF">FH965_30905</name>
</gene>
<dbReference type="AlphaFoldDB" id="A0A516RFJ7"/>